<dbReference type="Gramene" id="Pp3c16_9420V3.1">
    <property type="protein sequence ID" value="Pp3c16_9420V3.1"/>
    <property type="gene ID" value="Pp3c16_9420"/>
</dbReference>
<dbReference type="Proteomes" id="UP000006727">
    <property type="component" value="Chromosome 16"/>
</dbReference>
<dbReference type="GO" id="GO:0003729">
    <property type="term" value="F:mRNA binding"/>
    <property type="evidence" value="ECO:0000318"/>
    <property type="project" value="GO_Central"/>
</dbReference>
<dbReference type="Pfam" id="PF01535">
    <property type="entry name" value="PPR"/>
    <property type="match status" value="1"/>
</dbReference>
<dbReference type="EMBL" id="ABEU02000016">
    <property type="protein sequence ID" value="PNR37614.1"/>
    <property type="molecule type" value="Genomic_DNA"/>
</dbReference>
<dbReference type="Pfam" id="PF13041">
    <property type="entry name" value="PPR_2"/>
    <property type="match status" value="2"/>
</dbReference>
<reference evidence="5 7" key="1">
    <citation type="journal article" date="2008" name="Science">
        <title>The Physcomitrella genome reveals evolutionary insights into the conquest of land by plants.</title>
        <authorList>
            <person name="Rensing S."/>
            <person name="Lang D."/>
            <person name="Zimmer A."/>
            <person name="Terry A."/>
            <person name="Salamov A."/>
            <person name="Shapiro H."/>
            <person name="Nishiyama T."/>
            <person name="Perroud P.-F."/>
            <person name="Lindquist E."/>
            <person name="Kamisugi Y."/>
            <person name="Tanahashi T."/>
            <person name="Sakakibara K."/>
            <person name="Fujita T."/>
            <person name="Oishi K."/>
            <person name="Shin-I T."/>
            <person name="Kuroki Y."/>
            <person name="Toyoda A."/>
            <person name="Suzuki Y."/>
            <person name="Hashimoto A."/>
            <person name="Yamaguchi K."/>
            <person name="Sugano A."/>
            <person name="Kohara Y."/>
            <person name="Fujiyama A."/>
            <person name="Anterola A."/>
            <person name="Aoki S."/>
            <person name="Ashton N."/>
            <person name="Barbazuk W.B."/>
            <person name="Barker E."/>
            <person name="Bennetzen J."/>
            <person name="Bezanilla M."/>
            <person name="Blankenship R."/>
            <person name="Cho S.H."/>
            <person name="Dutcher S."/>
            <person name="Estelle M."/>
            <person name="Fawcett J.A."/>
            <person name="Gundlach H."/>
            <person name="Hanada K."/>
            <person name="Heyl A."/>
            <person name="Hicks K.A."/>
            <person name="Hugh J."/>
            <person name="Lohr M."/>
            <person name="Mayer K."/>
            <person name="Melkozernov A."/>
            <person name="Murata T."/>
            <person name="Nelson D."/>
            <person name="Pils B."/>
            <person name="Prigge M."/>
            <person name="Reiss B."/>
            <person name="Renner T."/>
            <person name="Rombauts S."/>
            <person name="Rushton P."/>
            <person name="Sanderfoot A."/>
            <person name="Schween G."/>
            <person name="Shiu S.-H."/>
            <person name="Stueber K."/>
            <person name="Theodoulou F.L."/>
            <person name="Tu H."/>
            <person name="Van de Peer Y."/>
            <person name="Verrier P.J."/>
            <person name="Waters E."/>
            <person name="Wood A."/>
            <person name="Yang L."/>
            <person name="Cove D."/>
            <person name="Cuming A."/>
            <person name="Hasebe M."/>
            <person name="Lucas S."/>
            <person name="Mishler D.B."/>
            <person name="Reski R."/>
            <person name="Grigoriev I."/>
            <person name="Quatrano R.S."/>
            <person name="Boore J.L."/>
        </authorList>
    </citation>
    <scope>NUCLEOTIDE SEQUENCE [LARGE SCALE GENOMIC DNA]</scope>
    <source>
        <strain evidence="6 7">cv. Gransden 2004</strain>
    </source>
</reference>
<proteinExistence type="inferred from homology"/>
<dbReference type="PaxDb" id="3218-PP1S375_36V6.1"/>
<evidence type="ECO:0000313" key="6">
    <source>
        <dbReference type="EnsemblPlants" id="Pp3c16_9420V3.1"/>
    </source>
</evidence>
<keyword evidence="7" id="KW-1185">Reference proteome</keyword>
<evidence type="ECO:0000259" key="4">
    <source>
        <dbReference type="Pfam" id="PF17177"/>
    </source>
</evidence>
<evidence type="ECO:0000256" key="1">
    <source>
        <dbReference type="ARBA" id="ARBA00007626"/>
    </source>
</evidence>
<feature type="domain" description="PROP1-like PPR" evidence="4">
    <location>
        <begin position="543"/>
        <end position="678"/>
    </location>
</feature>
<dbReference type="EnsemblPlants" id="Pp3c16_9420V3.3">
    <property type="protein sequence ID" value="Pp3c16_9420V3.3"/>
    <property type="gene ID" value="Pp3c16_9420"/>
</dbReference>
<dbReference type="InterPro" id="IPR033443">
    <property type="entry name" value="PROP1-like_PPR_dom"/>
</dbReference>
<dbReference type="Gramene" id="Pp3c16_9420V3.4">
    <property type="protein sequence ID" value="Pp3c16_9420V3.4"/>
    <property type="gene ID" value="Pp3c16_9420"/>
</dbReference>
<reference evidence="5 7" key="2">
    <citation type="journal article" date="2018" name="Plant J.">
        <title>The Physcomitrella patens chromosome-scale assembly reveals moss genome structure and evolution.</title>
        <authorList>
            <person name="Lang D."/>
            <person name="Ullrich K.K."/>
            <person name="Murat F."/>
            <person name="Fuchs J."/>
            <person name="Jenkins J."/>
            <person name="Haas F.B."/>
            <person name="Piednoel M."/>
            <person name="Gundlach H."/>
            <person name="Van Bel M."/>
            <person name="Meyberg R."/>
            <person name="Vives C."/>
            <person name="Morata J."/>
            <person name="Symeonidi A."/>
            <person name="Hiss M."/>
            <person name="Muchero W."/>
            <person name="Kamisugi Y."/>
            <person name="Saleh O."/>
            <person name="Blanc G."/>
            <person name="Decker E.L."/>
            <person name="van Gessel N."/>
            <person name="Grimwood J."/>
            <person name="Hayes R.D."/>
            <person name="Graham S.W."/>
            <person name="Gunter L.E."/>
            <person name="McDaniel S.F."/>
            <person name="Hoernstein S.N.W."/>
            <person name="Larsson A."/>
            <person name="Li F.W."/>
            <person name="Perroud P.F."/>
            <person name="Phillips J."/>
            <person name="Ranjan P."/>
            <person name="Rokshar D.S."/>
            <person name="Rothfels C.J."/>
            <person name="Schneider L."/>
            <person name="Shu S."/>
            <person name="Stevenson D.W."/>
            <person name="Thummler F."/>
            <person name="Tillich M."/>
            <person name="Villarreal Aguilar J.C."/>
            <person name="Widiez T."/>
            <person name="Wong G.K."/>
            <person name="Wymore A."/>
            <person name="Zhang Y."/>
            <person name="Zimmer A.D."/>
            <person name="Quatrano R.S."/>
            <person name="Mayer K.F.X."/>
            <person name="Goodstein D."/>
            <person name="Casacuberta J.M."/>
            <person name="Vandepoele K."/>
            <person name="Reski R."/>
            <person name="Cuming A.C."/>
            <person name="Tuskan G.A."/>
            <person name="Maumus F."/>
            <person name="Salse J."/>
            <person name="Schmutz J."/>
            <person name="Rensing S.A."/>
        </authorList>
    </citation>
    <scope>NUCLEOTIDE SEQUENCE [LARGE SCALE GENOMIC DNA]</scope>
    <source>
        <strain evidence="6 7">cv. Gransden 2004</strain>
    </source>
</reference>
<dbReference type="PANTHER" id="PTHR47447:SF17">
    <property type="entry name" value="OS12G0638900 PROTEIN"/>
    <property type="match status" value="1"/>
</dbReference>
<feature type="repeat" description="PPR" evidence="3">
    <location>
        <begin position="299"/>
        <end position="333"/>
    </location>
</feature>
<evidence type="ECO:0000313" key="5">
    <source>
        <dbReference type="EMBL" id="PNR37614.1"/>
    </source>
</evidence>
<dbReference type="Gramene" id="Pp3c16_9420V3.3">
    <property type="protein sequence ID" value="Pp3c16_9420V3.3"/>
    <property type="gene ID" value="Pp3c16_9420"/>
</dbReference>
<reference evidence="6" key="3">
    <citation type="submission" date="2020-12" db="UniProtKB">
        <authorList>
            <consortium name="EnsemblPlants"/>
        </authorList>
    </citation>
    <scope>IDENTIFICATION</scope>
</reference>
<dbReference type="EnsemblPlants" id="Pp3c16_9420V3.4">
    <property type="protein sequence ID" value="Pp3c16_9420V3.4"/>
    <property type="gene ID" value="Pp3c16_9420"/>
</dbReference>
<dbReference type="RefSeq" id="XP_024399651.1">
    <property type="nucleotide sequence ID" value="XM_024543883.2"/>
</dbReference>
<feature type="repeat" description="PPR" evidence="3">
    <location>
        <begin position="194"/>
        <end position="228"/>
    </location>
</feature>
<dbReference type="GeneID" id="112293913"/>
<feature type="repeat" description="PPR" evidence="3">
    <location>
        <begin position="229"/>
        <end position="263"/>
    </location>
</feature>
<organism evidence="5">
    <name type="scientific">Physcomitrium patens</name>
    <name type="common">Spreading-leaved earth moss</name>
    <name type="synonym">Physcomitrella patens</name>
    <dbReference type="NCBI Taxonomy" id="3218"/>
    <lineage>
        <taxon>Eukaryota</taxon>
        <taxon>Viridiplantae</taxon>
        <taxon>Streptophyta</taxon>
        <taxon>Embryophyta</taxon>
        <taxon>Bryophyta</taxon>
        <taxon>Bryophytina</taxon>
        <taxon>Bryopsida</taxon>
        <taxon>Funariidae</taxon>
        <taxon>Funariales</taxon>
        <taxon>Funariaceae</taxon>
        <taxon>Physcomitrium</taxon>
    </lineage>
</organism>
<dbReference type="InterPro" id="IPR002885">
    <property type="entry name" value="PPR_rpt"/>
</dbReference>
<comment type="similarity">
    <text evidence="1">Belongs to the PPR family. P subfamily.</text>
</comment>
<dbReference type="AlphaFoldDB" id="A0A2K1J7W3"/>
<dbReference type="KEGG" id="ppp:112293913"/>
<feature type="repeat" description="PPR" evidence="3">
    <location>
        <begin position="600"/>
        <end position="634"/>
    </location>
</feature>
<protein>
    <recommendedName>
        <fullName evidence="4">PROP1-like PPR domain-containing protein</fullName>
    </recommendedName>
</protein>
<sequence length="748" mass="84327">MAPRVIFIKKRCQTSLVLLKYIHNFRNSGVSVLPSNLGRESGIPADRAGIPVCVTGTSSIQISNEHCVVGEEARFLGNLPRQEVRCNIQVPSHNALWSNNVKRMFSSAVGGGSTHHTKMDQKYSLRGLKPEDQTSRRVSRILRSWNHNTPMELERLGVPWNPFIVCGVLKSNIRAKKAWEFFNWLKSQEGYTHNVYTYTTMIDLFGKAGNYAAMESVVEEMCQEGHSLSVVTYTILIHWYRHAKDLNGVRRVWKQMAEKSVKANVVTYTAYIDALVKGNCHLEAMEVFREMQESRCRPNIYTYTVLIHSLVEAGKLEAATELFYKLGEVKCTPNGVTYSLLMASHFKAGNFEKVFTLFRAMRESGIGASAEQRSVVSRSLEALGMPKEAGQIRSGVDELKVLLKLGSNDLLADESREISGNEEMAPNWLPKPKQLAKKLRVWGPETDTILEQIGRRLKPPYVMNVLKELRTNAALAWRFFQWAQSQEGYKHTQYTYMKVVEIVGHVSKAGSSNELMEKVLSELEKEGTNDLDKFNTLIKYYSENNNIAAAEQVFNRMSAVECKASETTYTLLIDMYSRTGAHAKALEVYEEMQKAECKPSMHTYTVLMYSLARSGKMTEAETLFESLPSLGFKPSAVTYTALMQSLLNIGEDNKALALFERMKEAKISPTKITLKVLAKGLRKAGRLEEAQKIADSLPYMRGMFLEPEESQRISRGAKEVQDLVSSNFFQPIASSDASKEESYVQTAV</sequence>
<dbReference type="PROSITE" id="PS51375">
    <property type="entry name" value="PPR"/>
    <property type="match status" value="9"/>
</dbReference>
<keyword evidence="2" id="KW-0677">Repeat</keyword>
<evidence type="ECO:0000256" key="2">
    <source>
        <dbReference type="ARBA" id="ARBA00022737"/>
    </source>
</evidence>
<dbReference type="SUPFAM" id="SSF48452">
    <property type="entry name" value="TPR-like"/>
    <property type="match status" value="1"/>
</dbReference>
<dbReference type="EnsemblPlants" id="Pp3c16_9420V3.1">
    <property type="protein sequence ID" value="Pp3c16_9420V3.1"/>
    <property type="gene ID" value="Pp3c16_9420"/>
</dbReference>
<accession>A0A2K1J7W3</accession>
<dbReference type="NCBIfam" id="TIGR00756">
    <property type="entry name" value="PPR"/>
    <property type="match status" value="9"/>
</dbReference>
<feature type="repeat" description="PPR" evidence="3">
    <location>
        <begin position="334"/>
        <end position="368"/>
    </location>
</feature>
<feature type="repeat" description="PPR" evidence="3">
    <location>
        <begin position="565"/>
        <end position="599"/>
    </location>
</feature>
<evidence type="ECO:0000256" key="3">
    <source>
        <dbReference type="PROSITE-ProRule" id="PRU00708"/>
    </source>
</evidence>
<feature type="repeat" description="PPR" evidence="3">
    <location>
        <begin position="264"/>
        <end position="298"/>
    </location>
</feature>
<dbReference type="OrthoDB" id="185373at2759"/>
<gene>
    <name evidence="6" type="primary">LOC112293913</name>
    <name evidence="5" type="ORF">PHYPA_020723</name>
</gene>
<dbReference type="PANTHER" id="PTHR47447">
    <property type="entry name" value="OS03G0856100 PROTEIN"/>
    <property type="match status" value="1"/>
</dbReference>
<dbReference type="OMA" id="MSAVECK"/>
<feature type="repeat" description="PPR" evidence="3">
    <location>
        <begin position="635"/>
        <end position="669"/>
    </location>
</feature>
<feature type="repeat" description="PPR" evidence="3">
    <location>
        <begin position="530"/>
        <end position="564"/>
    </location>
</feature>
<dbReference type="InterPro" id="IPR011990">
    <property type="entry name" value="TPR-like_helical_dom_sf"/>
</dbReference>
<dbReference type="Gene3D" id="1.25.40.10">
    <property type="entry name" value="Tetratricopeptide repeat domain"/>
    <property type="match status" value="4"/>
</dbReference>
<name>A0A2K1J7W3_PHYPA</name>
<dbReference type="Pfam" id="PF17177">
    <property type="entry name" value="PPR_long"/>
    <property type="match status" value="1"/>
</dbReference>
<evidence type="ECO:0000313" key="7">
    <source>
        <dbReference type="Proteomes" id="UP000006727"/>
    </source>
</evidence>